<protein>
    <submittedName>
        <fullName evidence="2">Phosphatase PAP2 family protein</fullName>
    </submittedName>
</protein>
<dbReference type="InterPro" id="IPR000326">
    <property type="entry name" value="PAP2/HPO"/>
</dbReference>
<evidence type="ECO:0000313" key="3">
    <source>
        <dbReference type="Proteomes" id="UP001056035"/>
    </source>
</evidence>
<dbReference type="SMART" id="SM00014">
    <property type="entry name" value="acidPPc"/>
    <property type="match status" value="1"/>
</dbReference>
<name>A0ABY5DQ21_9ACTN</name>
<accession>A0ABY5DQ21</accession>
<evidence type="ECO:0000313" key="2">
    <source>
        <dbReference type="EMBL" id="UTI63761.1"/>
    </source>
</evidence>
<dbReference type="EMBL" id="CP098502">
    <property type="protein sequence ID" value="UTI63761.1"/>
    <property type="molecule type" value="Genomic_DNA"/>
</dbReference>
<keyword evidence="3" id="KW-1185">Reference proteome</keyword>
<dbReference type="Proteomes" id="UP001056035">
    <property type="component" value="Chromosome"/>
</dbReference>
<proteinExistence type="predicted"/>
<evidence type="ECO:0000259" key="1">
    <source>
        <dbReference type="SMART" id="SM00014"/>
    </source>
</evidence>
<organism evidence="2 3">
    <name type="scientific">Paraconexibacter antarcticus</name>
    <dbReference type="NCBI Taxonomy" id="2949664"/>
    <lineage>
        <taxon>Bacteria</taxon>
        <taxon>Bacillati</taxon>
        <taxon>Actinomycetota</taxon>
        <taxon>Thermoleophilia</taxon>
        <taxon>Solirubrobacterales</taxon>
        <taxon>Paraconexibacteraceae</taxon>
        <taxon>Paraconexibacter</taxon>
    </lineage>
</organism>
<gene>
    <name evidence="2" type="ORF">NBH00_20755</name>
</gene>
<dbReference type="RefSeq" id="WP_254570483.1">
    <property type="nucleotide sequence ID" value="NZ_CP098502.1"/>
</dbReference>
<dbReference type="CDD" id="cd01610">
    <property type="entry name" value="PAP2_like"/>
    <property type="match status" value="1"/>
</dbReference>
<dbReference type="Gene3D" id="1.20.144.10">
    <property type="entry name" value="Phosphatidic acid phosphatase type 2/haloperoxidase"/>
    <property type="match status" value="1"/>
</dbReference>
<dbReference type="SUPFAM" id="SSF48317">
    <property type="entry name" value="Acid phosphatase/Vanadium-dependent haloperoxidase"/>
    <property type="match status" value="1"/>
</dbReference>
<dbReference type="Pfam" id="PF01569">
    <property type="entry name" value="PAP2"/>
    <property type="match status" value="1"/>
</dbReference>
<reference evidence="2 3" key="1">
    <citation type="submission" date="2022-06" db="EMBL/GenBank/DDBJ databases">
        <title>Paraconexibacter antarcticus.</title>
        <authorList>
            <person name="Kim C.S."/>
        </authorList>
    </citation>
    <scope>NUCLEOTIDE SEQUENCE [LARGE SCALE GENOMIC DNA]</scope>
    <source>
        <strain evidence="2 3">02-257</strain>
    </source>
</reference>
<dbReference type="InterPro" id="IPR036938">
    <property type="entry name" value="PAP2/HPO_sf"/>
</dbReference>
<feature type="domain" description="Phosphatidic acid phosphatase type 2/haloperoxidase" evidence="1">
    <location>
        <begin position="164"/>
        <end position="273"/>
    </location>
</feature>
<sequence>MPDAPRLDARAIRALMLLILLGLGVAALVLNLPSSSSATKASGPLKGQPVPALFPDSRLGMVDTLVAPEQARARRDIVRYLQQFPGRNDAVFAQFALNEVGPPPSGAAQQAELQVLHRIDAGRTAAGIAAATWLEAHGKHDIWKLYLKQYAQQATKPAGRRAKALLTASYLLANTIAKTGKTRFARPSPYITDPTLHALNQQRFAKKFSYPAKHAVIAFALAPLLAQLEPHRDGEYRWMRDEIVYSRMYAGGHYPSDIAAGAYLGTLIAGYERRVPLPAAG</sequence>